<evidence type="ECO:0000256" key="1">
    <source>
        <dbReference type="ARBA" id="ARBA00009995"/>
    </source>
</evidence>
<dbReference type="GO" id="GO:0016104">
    <property type="term" value="P:triterpenoid biosynthetic process"/>
    <property type="evidence" value="ECO:0007669"/>
    <property type="project" value="UniProtKB-ARBA"/>
</dbReference>
<dbReference type="AlphaFoldDB" id="A0AAW1J8Y3"/>
<keyword evidence="6" id="KW-1185">Reference proteome</keyword>
<evidence type="ECO:0000256" key="2">
    <source>
        <dbReference type="ARBA" id="ARBA00022679"/>
    </source>
</evidence>
<evidence type="ECO:0000256" key="3">
    <source>
        <dbReference type="RuleBase" id="RU003718"/>
    </source>
</evidence>
<dbReference type="GO" id="GO:0016135">
    <property type="term" value="P:saponin biosynthetic process"/>
    <property type="evidence" value="ECO:0007669"/>
    <property type="project" value="UniProtKB-ARBA"/>
</dbReference>
<dbReference type="PROSITE" id="PS00375">
    <property type="entry name" value="UDPGT"/>
    <property type="match status" value="1"/>
</dbReference>
<dbReference type="GO" id="GO:0080043">
    <property type="term" value="F:quercetin 3-O-glucosyltransferase activity"/>
    <property type="evidence" value="ECO:0007669"/>
    <property type="project" value="TreeGrafter"/>
</dbReference>
<evidence type="ECO:0000313" key="6">
    <source>
        <dbReference type="Proteomes" id="UP001443914"/>
    </source>
</evidence>
<reference evidence="5" key="1">
    <citation type="submission" date="2024-03" db="EMBL/GenBank/DDBJ databases">
        <title>WGS assembly of Saponaria officinalis var. Norfolk2.</title>
        <authorList>
            <person name="Jenkins J."/>
            <person name="Shu S."/>
            <person name="Grimwood J."/>
            <person name="Barry K."/>
            <person name="Goodstein D."/>
            <person name="Schmutz J."/>
            <person name="Leebens-Mack J."/>
            <person name="Osbourn A."/>
        </authorList>
    </citation>
    <scope>NUCLEOTIDE SEQUENCE [LARGE SCALE GENOMIC DNA]</scope>
    <source>
        <strain evidence="5">JIC</strain>
    </source>
</reference>
<keyword evidence="2 3" id="KW-0808">Transferase</keyword>
<dbReference type="FunFam" id="3.40.50.2000:FF:000027">
    <property type="entry name" value="Glycosyltransferase"/>
    <property type="match status" value="1"/>
</dbReference>
<proteinExistence type="inferred from homology"/>
<evidence type="ECO:0000256" key="4">
    <source>
        <dbReference type="RuleBase" id="RU362057"/>
    </source>
</evidence>
<dbReference type="GO" id="GO:0080044">
    <property type="term" value="F:quercetin 7-O-glucosyltransferase activity"/>
    <property type="evidence" value="ECO:0007669"/>
    <property type="project" value="TreeGrafter"/>
</dbReference>
<dbReference type="EC" id="2.4.1.-" evidence="4"/>
<organism evidence="5 6">
    <name type="scientific">Saponaria officinalis</name>
    <name type="common">Common soapwort</name>
    <name type="synonym">Lychnis saponaria</name>
    <dbReference type="NCBI Taxonomy" id="3572"/>
    <lineage>
        <taxon>Eukaryota</taxon>
        <taxon>Viridiplantae</taxon>
        <taxon>Streptophyta</taxon>
        <taxon>Embryophyta</taxon>
        <taxon>Tracheophyta</taxon>
        <taxon>Spermatophyta</taxon>
        <taxon>Magnoliopsida</taxon>
        <taxon>eudicotyledons</taxon>
        <taxon>Gunneridae</taxon>
        <taxon>Pentapetalae</taxon>
        <taxon>Caryophyllales</taxon>
        <taxon>Caryophyllaceae</taxon>
        <taxon>Caryophylleae</taxon>
        <taxon>Saponaria</taxon>
    </lineage>
</organism>
<sequence>MHPKKPHVVCIPCPAQGHINPMTKLAKLLHSKGVHITFIHTEFNFTRLSTAKAVQQTDGFNFDTIPDGLPPDNKREANDLPALCRSIAGESDEPKKGLRSVFAKLMSDNPPMSCVILDAQVNFAFEIVKEFDVQVLLFHTASASAVLSYLYFDDLVNRGLLPLSNKTHLTDEFLDTPVDWIPGLIRGAKLKHLPSFLKTGSDEMMFNFNVFSAKAAVDAGKIMLHTVDDLEDEVIQAIKVKIPNILTIGPLTLLCQQANVQEFGSNLWKEDSNCLEWLDKRSSKSVIYINYGSLTTLTSEQLEEFAWGLVNSQQNFIWVIREDLVVNGEFGILSKEYMEEIKDRGLILKWCAQENVLKHSSVAVFLTHCGWKSILESVIEGVPVICWPFFADQTVNCCYACNEWGIGMEIGEGEVKRERVEEVVRVMMEGEKGKQIREKAMELKSKAEKATMPGGSSCNNFEYLVKGLME</sequence>
<gene>
    <name evidence="5" type="ORF">RND81_08G158000</name>
</gene>
<dbReference type="Proteomes" id="UP001443914">
    <property type="component" value="Unassembled WGS sequence"/>
</dbReference>
<protein>
    <recommendedName>
        <fullName evidence="4">Glycosyltransferase</fullName>
        <ecNumber evidence="4">2.4.1.-</ecNumber>
    </recommendedName>
</protein>
<dbReference type="Pfam" id="PF00201">
    <property type="entry name" value="UDPGT"/>
    <property type="match status" value="1"/>
</dbReference>
<evidence type="ECO:0000313" key="5">
    <source>
        <dbReference type="EMBL" id="KAK9699181.1"/>
    </source>
</evidence>
<comment type="similarity">
    <text evidence="1 3">Belongs to the UDP-glycosyltransferase family.</text>
</comment>
<dbReference type="SUPFAM" id="SSF53756">
    <property type="entry name" value="UDP-Glycosyltransferase/glycogen phosphorylase"/>
    <property type="match status" value="1"/>
</dbReference>
<dbReference type="CDD" id="cd03784">
    <property type="entry name" value="GT1_Gtf-like"/>
    <property type="match status" value="1"/>
</dbReference>
<dbReference type="EMBL" id="JBDFQZ010000008">
    <property type="protein sequence ID" value="KAK9699181.1"/>
    <property type="molecule type" value="Genomic_DNA"/>
</dbReference>
<dbReference type="PANTHER" id="PTHR11926">
    <property type="entry name" value="GLUCOSYL/GLUCURONOSYL TRANSFERASES"/>
    <property type="match status" value="1"/>
</dbReference>
<comment type="caution">
    <text evidence="5">The sequence shown here is derived from an EMBL/GenBank/DDBJ whole genome shotgun (WGS) entry which is preliminary data.</text>
</comment>
<dbReference type="Gene3D" id="3.40.50.2000">
    <property type="entry name" value="Glycogen Phosphorylase B"/>
    <property type="match status" value="2"/>
</dbReference>
<dbReference type="PANTHER" id="PTHR11926:SF1283">
    <property type="entry name" value="GLYCOSYLTRANSFERASE"/>
    <property type="match status" value="1"/>
</dbReference>
<keyword evidence="3" id="KW-0328">Glycosyltransferase</keyword>
<accession>A0AAW1J8Y3</accession>
<dbReference type="InterPro" id="IPR035595">
    <property type="entry name" value="UDP_glycos_trans_CS"/>
</dbReference>
<name>A0AAW1J8Y3_SAPOF</name>
<dbReference type="InterPro" id="IPR002213">
    <property type="entry name" value="UDP_glucos_trans"/>
</dbReference>